<dbReference type="SUPFAM" id="SSF56112">
    <property type="entry name" value="Protein kinase-like (PK-like)"/>
    <property type="match status" value="1"/>
</dbReference>
<keyword evidence="4" id="KW-0418">Kinase</keyword>
<dbReference type="PANTHER" id="PTHR27002">
    <property type="entry name" value="RECEPTOR-LIKE SERINE/THREONINE-PROTEIN KINASE SD1-8"/>
    <property type="match status" value="1"/>
</dbReference>
<dbReference type="GO" id="GO:0005886">
    <property type="term" value="C:plasma membrane"/>
    <property type="evidence" value="ECO:0007669"/>
    <property type="project" value="TreeGrafter"/>
</dbReference>
<dbReference type="PANTHER" id="PTHR27002:SF1040">
    <property type="entry name" value="OS07G0538400 PROTEIN"/>
    <property type="match status" value="1"/>
</dbReference>
<evidence type="ECO:0000256" key="2">
    <source>
        <dbReference type="ARBA" id="ARBA00022679"/>
    </source>
</evidence>
<dbReference type="STRING" id="4540.A0A3L6QS05"/>
<keyword evidence="3" id="KW-0547">Nucleotide-binding</keyword>
<evidence type="ECO:0000256" key="6">
    <source>
        <dbReference type="SAM" id="Phobius"/>
    </source>
</evidence>
<keyword evidence="6" id="KW-0812">Transmembrane</keyword>
<keyword evidence="8" id="KW-1185">Reference proteome</keyword>
<dbReference type="Proteomes" id="UP000275267">
    <property type="component" value="Unassembled WGS sequence"/>
</dbReference>
<proteinExistence type="predicted"/>
<evidence type="ECO:0000313" key="8">
    <source>
        <dbReference type="Proteomes" id="UP000275267"/>
    </source>
</evidence>
<feature type="transmembrane region" description="Helical" evidence="6">
    <location>
        <begin position="6"/>
        <end position="26"/>
    </location>
</feature>
<keyword evidence="1" id="KW-0723">Serine/threonine-protein kinase</keyword>
<dbReference type="InterPro" id="IPR011009">
    <property type="entry name" value="Kinase-like_dom_sf"/>
</dbReference>
<comment type="caution">
    <text evidence="7">The sequence shown here is derived from an EMBL/GenBank/DDBJ whole genome shotgun (WGS) entry which is preliminary data.</text>
</comment>
<dbReference type="GO" id="GO:0004674">
    <property type="term" value="F:protein serine/threonine kinase activity"/>
    <property type="evidence" value="ECO:0007669"/>
    <property type="project" value="UniProtKB-KW"/>
</dbReference>
<organism evidence="7 8">
    <name type="scientific">Panicum miliaceum</name>
    <name type="common">Proso millet</name>
    <name type="synonym">Broomcorn millet</name>
    <dbReference type="NCBI Taxonomy" id="4540"/>
    <lineage>
        <taxon>Eukaryota</taxon>
        <taxon>Viridiplantae</taxon>
        <taxon>Streptophyta</taxon>
        <taxon>Embryophyta</taxon>
        <taxon>Tracheophyta</taxon>
        <taxon>Spermatophyta</taxon>
        <taxon>Magnoliopsida</taxon>
        <taxon>Liliopsida</taxon>
        <taxon>Poales</taxon>
        <taxon>Poaceae</taxon>
        <taxon>PACMAD clade</taxon>
        <taxon>Panicoideae</taxon>
        <taxon>Panicodae</taxon>
        <taxon>Paniceae</taxon>
        <taxon>Panicinae</taxon>
        <taxon>Panicum</taxon>
        <taxon>Panicum sect. Panicum</taxon>
    </lineage>
</organism>
<gene>
    <name evidence="7" type="ORF">C2845_PM04G27410</name>
</gene>
<dbReference type="Gene3D" id="3.30.200.20">
    <property type="entry name" value="Phosphorylase Kinase, domain 1"/>
    <property type="match status" value="1"/>
</dbReference>
<dbReference type="AlphaFoldDB" id="A0A3L6QS05"/>
<keyword evidence="5" id="KW-0067">ATP-binding</keyword>
<accession>A0A3L6QS05</accession>
<dbReference type="GO" id="GO:0005524">
    <property type="term" value="F:ATP binding"/>
    <property type="evidence" value="ECO:0007669"/>
    <property type="project" value="UniProtKB-KW"/>
</dbReference>
<dbReference type="OrthoDB" id="1731161at2759"/>
<evidence type="ECO:0000256" key="3">
    <source>
        <dbReference type="ARBA" id="ARBA00022741"/>
    </source>
</evidence>
<protein>
    <submittedName>
        <fullName evidence="7">Receptor-like protein kinase</fullName>
    </submittedName>
</protein>
<keyword evidence="6" id="KW-1133">Transmembrane helix</keyword>
<evidence type="ECO:0000313" key="7">
    <source>
        <dbReference type="EMBL" id="RLM86248.1"/>
    </source>
</evidence>
<keyword evidence="6" id="KW-0472">Membrane</keyword>
<sequence>MKMVLAITLPVVALMLAITIFCLYFLRRRLEREDAPSYSTKPEDIEGIGSLLLNLSTIRAATDNFADSNWVGEGGFGAVYKVPHVSYHFIKCFGSKLQQLKAYKSCEETLREFRARNTRAEK</sequence>
<name>A0A3L6QS05_PANMI</name>
<evidence type="ECO:0000256" key="1">
    <source>
        <dbReference type="ARBA" id="ARBA00022527"/>
    </source>
</evidence>
<evidence type="ECO:0000256" key="5">
    <source>
        <dbReference type="ARBA" id="ARBA00022840"/>
    </source>
</evidence>
<dbReference type="EMBL" id="PQIB02000011">
    <property type="protein sequence ID" value="RLM86248.1"/>
    <property type="molecule type" value="Genomic_DNA"/>
</dbReference>
<evidence type="ECO:0000256" key="4">
    <source>
        <dbReference type="ARBA" id="ARBA00022777"/>
    </source>
</evidence>
<keyword evidence="2" id="KW-0808">Transferase</keyword>
<reference evidence="8" key="1">
    <citation type="journal article" date="2019" name="Nat. Commun.">
        <title>The genome of broomcorn millet.</title>
        <authorList>
            <person name="Zou C."/>
            <person name="Miki D."/>
            <person name="Li D."/>
            <person name="Tang Q."/>
            <person name="Xiao L."/>
            <person name="Rajput S."/>
            <person name="Deng P."/>
            <person name="Jia W."/>
            <person name="Huang R."/>
            <person name="Zhang M."/>
            <person name="Sun Y."/>
            <person name="Hu J."/>
            <person name="Fu X."/>
            <person name="Schnable P.S."/>
            <person name="Li F."/>
            <person name="Zhang H."/>
            <person name="Feng B."/>
            <person name="Zhu X."/>
            <person name="Liu R."/>
            <person name="Schnable J.C."/>
            <person name="Zhu J.-K."/>
            <person name="Zhang H."/>
        </authorList>
    </citation>
    <scope>NUCLEOTIDE SEQUENCE [LARGE SCALE GENOMIC DNA]</scope>
</reference>